<dbReference type="Proteomes" id="UP001487740">
    <property type="component" value="Unassembled WGS sequence"/>
</dbReference>
<keyword evidence="3" id="KW-1185">Reference proteome</keyword>
<protein>
    <submittedName>
        <fullName evidence="2">Uncharacterized protein</fullName>
    </submittedName>
</protein>
<name>A0AAW0UUS6_SCYPA</name>
<organism evidence="2 3">
    <name type="scientific">Scylla paramamosain</name>
    <name type="common">Mud crab</name>
    <dbReference type="NCBI Taxonomy" id="85552"/>
    <lineage>
        <taxon>Eukaryota</taxon>
        <taxon>Metazoa</taxon>
        <taxon>Ecdysozoa</taxon>
        <taxon>Arthropoda</taxon>
        <taxon>Crustacea</taxon>
        <taxon>Multicrustacea</taxon>
        <taxon>Malacostraca</taxon>
        <taxon>Eumalacostraca</taxon>
        <taxon>Eucarida</taxon>
        <taxon>Decapoda</taxon>
        <taxon>Pleocyemata</taxon>
        <taxon>Brachyura</taxon>
        <taxon>Eubrachyura</taxon>
        <taxon>Portunoidea</taxon>
        <taxon>Portunidae</taxon>
        <taxon>Portuninae</taxon>
        <taxon>Scylla</taxon>
    </lineage>
</organism>
<sequence>MSEERRLTGATGDSGPGKTRRNKASRHSCTAEASRSYPYAVHEVTLQHHHCLHAAAPSIPGQDHAAASRHDRQSAQPKATTRQLSSPAEASTSAEEHTHLAAAAGASVPLPVNTSCTVLVC</sequence>
<feature type="region of interest" description="Disordered" evidence="1">
    <location>
        <begin position="1"/>
        <end position="34"/>
    </location>
</feature>
<gene>
    <name evidence="2" type="ORF">O3P69_000602</name>
</gene>
<feature type="region of interest" description="Disordered" evidence="1">
    <location>
        <begin position="55"/>
        <end position="98"/>
    </location>
</feature>
<accession>A0AAW0UUS6</accession>
<evidence type="ECO:0000313" key="2">
    <source>
        <dbReference type="EMBL" id="KAK8402300.1"/>
    </source>
</evidence>
<evidence type="ECO:0000256" key="1">
    <source>
        <dbReference type="SAM" id="MobiDB-lite"/>
    </source>
</evidence>
<comment type="caution">
    <text evidence="2">The sequence shown here is derived from an EMBL/GenBank/DDBJ whole genome shotgun (WGS) entry which is preliminary data.</text>
</comment>
<evidence type="ECO:0000313" key="3">
    <source>
        <dbReference type="Proteomes" id="UP001487740"/>
    </source>
</evidence>
<dbReference type="AlphaFoldDB" id="A0AAW0UUS6"/>
<proteinExistence type="predicted"/>
<feature type="compositionally biased region" description="Polar residues" evidence="1">
    <location>
        <begin position="74"/>
        <end position="84"/>
    </location>
</feature>
<dbReference type="EMBL" id="JARAKH010000007">
    <property type="protein sequence ID" value="KAK8402300.1"/>
    <property type="molecule type" value="Genomic_DNA"/>
</dbReference>
<reference evidence="2 3" key="1">
    <citation type="submission" date="2023-03" db="EMBL/GenBank/DDBJ databases">
        <title>High-quality genome of Scylla paramamosain provides insights in environmental adaptation.</title>
        <authorList>
            <person name="Zhang L."/>
        </authorList>
    </citation>
    <scope>NUCLEOTIDE SEQUENCE [LARGE SCALE GENOMIC DNA]</scope>
    <source>
        <strain evidence="2">LZ_2023a</strain>
        <tissue evidence="2">Muscle</tissue>
    </source>
</reference>